<keyword evidence="2" id="KW-0488">Methylation</keyword>
<evidence type="ECO:0000256" key="5">
    <source>
        <dbReference type="ARBA" id="ARBA00023136"/>
    </source>
</evidence>
<dbReference type="InterPro" id="IPR045584">
    <property type="entry name" value="Pilin-like"/>
</dbReference>
<sequence length="131" mass="14101">MGWFVKALNKDEKGFTLIELIVVIAILGILAAIAVPRFTGTLNQAKVNADKATAQTIAEAAARWITDHADENTQLTTDKLATDGYLDSNVKPQSSSNSQFYISIDTTNNTVSVSIGQNGTPLATVKYEIIQ</sequence>
<dbReference type="PANTHER" id="PTHR30093:SF44">
    <property type="entry name" value="TYPE II SECRETION SYSTEM CORE PROTEIN G"/>
    <property type="match status" value="1"/>
</dbReference>
<evidence type="ECO:0000313" key="8">
    <source>
        <dbReference type="Proteomes" id="UP000214975"/>
    </source>
</evidence>
<evidence type="ECO:0000256" key="1">
    <source>
        <dbReference type="ARBA" id="ARBA00004167"/>
    </source>
</evidence>
<organism evidence="7 8">
    <name type="scientific">Thermoanaerobacterium thermosaccharolyticum</name>
    <name type="common">Clostridium thermosaccharolyticum</name>
    <dbReference type="NCBI Taxonomy" id="1517"/>
    <lineage>
        <taxon>Bacteria</taxon>
        <taxon>Bacillati</taxon>
        <taxon>Bacillota</taxon>
        <taxon>Clostridia</taxon>
        <taxon>Thermoanaerobacterales</taxon>
        <taxon>Thermoanaerobacteraceae</taxon>
        <taxon>Thermoanaerobacterium</taxon>
    </lineage>
</organism>
<dbReference type="SUPFAM" id="SSF54523">
    <property type="entry name" value="Pili subunits"/>
    <property type="match status" value="1"/>
</dbReference>
<dbReference type="Proteomes" id="UP000214975">
    <property type="component" value="Chromosome"/>
</dbReference>
<dbReference type="NCBIfam" id="TIGR02532">
    <property type="entry name" value="IV_pilin_GFxxxE"/>
    <property type="match status" value="1"/>
</dbReference>
<dbReference type="GO" id="GO:0016020">
    <property type="term" value="C:membrane"/>
    <property type="evidence" value="ECO:0007669"/>
    <property type="project" value="UniProtKB-SubCell"/>
</dbReference>
<keyword evidence="5 6" id="KW-0472">Membrane</keyword>
<dbReference type="RefSeq" id="WP_094398079.1">
    <property type="nucleotide sequence ID" value="NZ_CP016893.1"/>
</dbReference>
<dbReference type="PROSITE" id="PS00409">
    <property type="entry name" value="PROKAR_NTER_METHYL"/>
    <property type="match status" value="1"/>
</dbReference>
<evidence type="ECO:0000256" key="6">
    <source>
        <dbReference type="SAM" id="Phobius"/>
    </source>
</evidence>
<dbReference type="EMBL" id="CP016893">
    <property type="protein sequence ID" value="AST59166.1"/>
    <property type="molecule type" value="Genomic_DNA"/>
</dbReference>
<keyword evidence="4 6" id="KW-1133">Transmembrane helix</keyword>
<gene>
    <name evidence="7" type="primary">pilT</name>
    <name evidence="7" type="ORF">Thert_03445</name>
</gene>
<name>A0A223I356_THETR</name>
<dbReference type="AlphaFoldDB" id="A0A223I356"/>
<evidence type="ECO:0000256" key="2">
    <source>
        <dbReference type="ARBA" id="ARBA00022481"/>
    </source>
</evidence>
<evidence type="ECO:0000256" key="4">
    <source>
        <dbReference type="ARBA" id="ARBA00022989"/>
    </source>
</evidence>
<dbReference type="Pfam" id="PF07963">
    <property type="entry name" value="N_methyl"/>
    <property type="match status" value="1"/>
</dbReference>
<dbReference type="PANTHER" id="PTHR30093">
    <property type="entry name" value="GENERAL SECRETION PATHWAY PROTEIN G"/>
    <property type="match status" value="1"/>
</dbReference>
<evidence type="ECO:0000256" key="3">
    <source>
        <dbReference type="ARBA" id="ARBA00022692"/>
    </source>
</evidence>
<keyword evidence="3 6" id="KW-0812">Transmembrane</keyword>
<dbReference type="Gene3D" id="3.30.700.10">
    <property type="entry name" value="Glycoprotein, Type 4 Pilin"/>
    <property type="match status" value="1"/>
</dbReference>
<protein>
    <submittedName>
        <fullName evidence="7">Tfp pilus assembly protein/type II protein secretion system complex</fullName>
    </submittedName>
</protein>
<evidence type="ECO:0000313" key="7">
    <source>
        <dbReference type="EMBL" id="AST59166.1"/>
    </source>
</evidence>
<comment type="subcellular location">
    <subcellularLocation>
        <location evidence="1">Membrane</location>
        <topology evidence="1">Single-pass membrane protein</topology>
    </subcellularLocation>
</comment>
<feature type="transmembrane region" description="Helical" evidence="6">
    <location>
        <begin position="15"/>
        <end position="35"/>
    </location>
</feature>
<dbReference type="InterPro" id="IPR012902">
    <property type="entry name" value="N_methyl_site"/>
</dbReference>
<reference evidence="7 8" key="1">
    <citation type="submission" date="2016-08" db="EMBL/GenBank/DDBJ databases">
        <title>A novel genetic cassette of butanologenic Thermoanaerobacterium thermosaccharolyticum that directly convert cellulose to butanol.</title>
        <authorList>
            <person name="Li T."/>
            <person name="He J."/>
        </authorList>
    </citation>
    <scope>NUCLEOTIDE SEQUENCE [LARGE SCALE GENOMIC DNA]</scope>
    <source>
        <strain evidence="7 8">TG57</strain>
    </source>
</reference>
<proteinExistence type="predicted"/>
<accession>A0A223I356</accession>